<feature type="non-terminal residue" evidence="2">
    <location>
        <position position="1"/>
    </location>
</feature>
<feature type="region of interest" description="Disordered" evidence="1">
    <location>
        <begin position="1"/>
        <end position="24"/>
    </location>
</feature>
<feature type="compositionally biased region" description="Basic and acidic residues" evidence="1">
    <location>
        <begin position="14"/>
        <end position="24"/>
    </location>
</feature>
<sequence>GDNHRLTHALNEYIQDKNDNRLNG</sequence>
<gene>
    <name evidence="2" type="ORF">LCGC14_1851150</name>
</gene>
<name>A0A0F9GAA2_9ZZZZ</name>
<protein>
    <submittedName>
        <fullName evidence="2">Uncharacterized protein</fullName>
    </submittedName>
</protein>
<reference evidence="2" key="1">
    <citation type="journal article" date="2015" name="Nature">
        <title>Complex archaea that bridge the gap between prokaryotes and eukaryotes.</title>
        <authorList>
            <person name="Spang A."/>
            <person name="Saw J.H."/>
            <person name="Jorgensen S.L."/>
            <person name="Zaremba-Niedzwiedzka K."/>
            <person name="Martijn J."/>
            <person name="Lind A.E."/>
            <person name="van Eijk R."/>
            <person name="Schleper C."/>
            <person name="Guy L."/>
            <person name="Ettema T.J."/>
        </authorList>
    </citation>
    <scope>NUCLEOTIDE SEQUENCE</scope>
</reference>
<accession>A0A0F9GAA2</accession>
<dbReference type="EMBL" id="LAZR01018596">
    <property type="protein sequence ID" value="KKL95784.1"/>
    <property type="molecule type" value="Genomic_DNA"/>
</dbReference>
<evidence type="ECO:0000256" key="1">
    <source>
        <dbReference type="SAM" id="MobiDB-lite"/>
    </source>
</evidence>
<organism evidence="2">
    <name type="scientific">marine sediment metagenome</name>
    <dbReference type="NCBI Taxonomy" id="412755"/>
    <lineage>
        <taxon>unclassified sequences</taxon>
        <taxon>metagenomes</taxon>
        <taxon>ecological metagenomes</taxon>
    </lineage>
</organism>
<evidence type="ECO:0000313" key="2">
    <source>
        <dbReference type="EMBL" id="KKL95784.1"/>
    </source>
</evidence>
<proteinExistence type="predicted"/>
<dbReference type="AlphaFoldDB" id="A0A0F9GAA2"/>
<comment type="caution">
    <text evidence="2">The sequence shown here is derived from an EMBL/GenBank/DDBJ whole genome shotgun (WGS) entry which is preliminary data.</text>
</comment>